<evidence type="ECO:0000313" key="2">
    <source>
        <dbReference type="Proteomes" id="UP000247459"/>
    </source>
</evidence>
<dbReference type="EMBL" id="PRLG01000020">
    <property type="protein sequence ID" value="PYY28387.1"/>
    <property type="molecule type" value="Genomic_DNA"/>
</dbReference>
<organism evidence="1 2">
    <name type="scientific">Paenibacillus illinoisensis</name>
    <dbReference type="NCBI Taxonomy" id="59845"/>
    <lineage>
        <taxon>Bacteria</taxon>
        <taxon>Bacillati</taxon>
        <taxon>Bacillota</taxon>
        <taxon>Bacilli</taxon>
        <taxon>Bacillales</taxon>
        <taxon>Paenibacillaceae</taxon>
        <taxon>Paenibacillus</taxon>
    </lineage>
</organism>
<evidence type="ECO:0000313" key="1">
    <source>
        <dbReference type="EMBL" id="PYY28387.1"/>
    </source>
</evidence>
<dbReference type="AlphaFoldDB" id="A0A2W0C8L3"/>
<reference evidence="1 2" key="1">
    <citation type="submission" date="2018-01" db="EMBL/GenBank/DDBJ databases">
        <title>Genome sequence of the PGP bacterium Paenibacillus illinoisensis E3.</title>
        <authorList>
            <person name="Rolli E."/>
            <person name="Marasco R."/>
            <person name="Bessem C."/>
            <person name="Michoud G."/>
            <person name="Gaiarsa S."/>
            <person name="Borin S."/>
            <person name="Daffonchio D."/>
        </authorList>
    </citation>
    <scope>NUCLEOTIDE SEQUENCE [LARGE SCALE GENOMIC DNA]</scope>
    <source>
        <strain evidence="1 2">E3</strain>
    </source>
</reference>
<sequence>MTTWDVGTWDAGSVSTDTTLLIWNNRGGTTAVSDMINCTITTKDSAGGDTGELVVGRWIEVKVDSMNETTFTPVGGGTTKTIQGGGSAGAGTIKGTVNNGADTNVTNYAKVTLHANVPTTATAGNVDFLTRVAYQFT</sequence>
<gene>
    <name evidence="1" type="ORF">PIL02S_03543</name>
</gene>
<accession>A0A2W0C8L3</accession>
<comment type="caution">
    <text evidence="1">The sequence shown here is derived from an EMBL/GenBank/DDBJ whole genome shotgun (WGS) entry which is preliminary data.</text>
</comment>
<protein>
    <submittedName>
        <fullName evidence="1">Putative phage protein</fullName>
    </submittedName>
</protein>
<name>A0A2W0C8L3_9BACL</name>
<proteinExistence type="predicted"/>
<dbReference type="Proteomes" id="UP000247459">
    <property type="component" value="Unassembled WGS sequence"/>
</dbReference>